<accession>A0AAW0CWQ3</accession>
<reference evidence="1 2" key="1">
    <citation type="submission" date="2024-01" db="EMBL/GenBank/DDBJ databases">
        <title>A draft genome for a cacao thread blight-causing isolate of Paramarasmius palmivorus.</title>
        <authorList>
            <person name="Baruah I.K."/>
            <person name="Bukari Y."/>
            <person name="Amoako-Attah I."/>
            <person name="Meinhardt L.W."/>
            <person name="Bailey B.A."/>
            <person name="Cohen S.P."/>
        </authorList>
    </citation>
    <scope>NUCLEOTIDE SEQUENCE [LARGE SCALE GENOMIC DNA]</scope>
    <source>
        <strain evidence="1 2">GH-12</strain>
    </source>
</reference>
<keyword evidence="2" id="KW-1185">Reference proteome</keyword>
<dbReference type="AlphaFoldDB" id="A0AAW0CWQ3"/>
<organism evidence="1 2">
    <name type="scientific">Paramarasmius palmivorus</name>
    <dbReference type="NCBI Taxonomy" id="297713"/>
    <lineage>
        <taxon>Eukaryota</taxon>
        <taxon>Fungi</taxon>
        <taxon>Dikarya</taxon>
        <taxon>Basidiomycota</taxon>
        <taxon>Agaricomycotina</taxon>
        <taxon>Agaricomycetes</taxon>
        <taxon>Agaricomycetidae</taxon>
        <taxon>Agaricales</taxon>
        <taxon>Marasmiineae</taxon>
        <taxon>Marasmiaceae</taxon>
        <taxon>Paramarasmius</taxon>
    </lineage>
</organism>
<evidence type="ECO:0008006" key="3">
    <source>
        <dbReference type="Google" id="ProtNLM"/>
    </source>
</evidence>
<dbReference type="EMBL" id="JAYKXP010000029">
    <property type="protein sequence ID" value="KAK7043187.1"/>
    <property type="molecule type" value="Genomic_DNA"/>
</dbReference>
<name>A0AAW0CWQ3_9AGAR</name>
<dbReference type="Proteomes" id="UP001383192">
    <property type="component" value="Unassembled WGS sequence"/>
</dbReference>
<proteinExistence type="predicted"/>
<evidence type="ECO:0000313" key="2">
    <source>
        <dbReference type="Proteomes" id="UP001383192"/>
    </source>
</evidence>
<evidence type="ECO:0000313" key="1">
    <source>
        <dbReference type="EMBL" id="KAK7043187.1"/>
    </source>
</evidence>
<gene>
    <name evidence="1" type="ORF">VNI00_008541</name>
</gene>
<protein>
    <recommendedName>
        <fullName evidence="3">F-box domain-containing protein</fullName>
    </recommendedName>
</protein>
<sequence length="181" mass="20916">MHQSPFLNKTGTNFVPSPAEKLEIRQLISARQERLAQLQAEQEELQSFIDNHIPLVAPIRRIHADILREIFIHSIPLHDVPFPRTLDAPLLFTAVCRLWREVAVSTPELWNRIHIALPRPKCLPITDEFRSFMHLWGEGVRIWLERSGTRPLALSDGIKKIFTTSTAELSSLEELECRSIW</sequence>
<comment type="caution">
    <text evidence="1">The sequence shown here is derived from an EMBL/GenBank/DDBJ whole genome shotgun (WGS) entry which is preliminary data.</text>
</comment>